<feature type="active site" description="GMP-histidine intermediate" evidence="18">
    <location>
        <position position="51"/>
    </location>
</feature>
<dbReference type="AlphaFoldDB" id="A0A4Y7RWF1"/>
<evidence type="ECO:0000256" key="10">
    <source>
        <dbReference type="ARBA" id="ARBA00022573"/>
    </source>
</evidence>
<dbReference type="GO" id="GO:0005525">
    <property type="term" value="F:GTP binding"/>
    <property type="evidence" value="ECO:0007669"/>
    <property type="project" value="UniProtKB-KW"/>
</dbReference>
<reference evidence="20 21" key="1">
    <citation type="journal article" date="2018" name="Environ. Microbiol.">
        <title>Novel energy conservation strategies and behaviour of Pelotomaculum schinkii driving syntrophic propionate catabolism.</title>
        <authorList>
            <person name="Hidalgo-Ahumada C.A.P."/>
            <person name="Nobu M.K."/>
            <person name="Narihiro T."/>
            <person name="Tamaki H."/>
            <person name="Liu W.T."/>
            <person name="Kamagata Y."/>
            <person name="Stams A.J.M."/>
            <person name="Imachi H."/>
            <person name="Sousa D.Z."/>
        </authorList>
    </citation>
    <scope>NUCLEOTIDE SEQUENCE [LARGE SCALE GENOMIC DNA]</scope>
    <source>
        <strain evidence="20 21">MGP</strain>
    </source>
</reference>
<evidence type="ECO:0000256" key="9">
    <source>
        <dbReference type="ARBA" id="ARBA00012523"/>
    </source>
</evidence>
<feature type="binding site" evidence="19">
    <location>
        <position position="63"/>
    </location>
    <ligand>
        <name>GTP</name>
        <dbReference type="ChEBI" id="CHEBI:37565"/>
    </ligand>
</feature>
<evidence type="ECO:0000256" key="13">
    <source>
        <dbReference type="ARBA" id="ARBA00022777"/>
    </source>
</evidence>
<feature type="binding site" evidence="19">
    <location>
        <begin position="35"/>
        <end position="37"/>
    </location>
    <ligand>
        <name>GTP</name>
        <dbReference type="ChEBI" id="CHEBI:37565"/>
    </ligand>
</feature>
<keyword evidence="14" id="KW-0067">ATP-binding</keyword>
<evidence type="ECO:0000313" key="20">
    <source>
        <dbReference type="EMBL" id="TEB12607.1"/>
    </source>
</evidence>
<proteinExistence type="inferred from homology"/>
<comment type="catalytic activity">
    <reaction evidence="1">
        <text>adenosylcob(III)inamide + ATP = adenosylcob(III)inamide phosphate + ADP + H(+)</text>
        <dbReference type="Rhea" id="RHEA:15769"/>
        <dbReference type="ChEBI" id="CHEBI:2480"/>
        <dbReference type="ChEBI" id="CHEBI:15378"/>
        <dbReference type="ChEBI" id="CHEBI:30616"/>
        <dbReference type="ChEBI" id="CHEBI:58502"/>
        <dbReference type="ChEBI" id="CHEBI:456216"/>
        <dbReference type="EC" id="2.7.1.156"/>
    </reaction>
</comment>
<feature type="binding site" evidence="19">
    <location>
        <begin position="52"/>
        <end position="55"/>
    </location>
    <ligand>
        <name>GTP</name>
        <dbReference type="ChEBI" id="CHEBI:37565"/>
    </ligand>
</feature>
<dbReference type="GO" id="GO:0043752">
    <property type="term" value="F:adenosylcobinamide kinase activity"/>
    <property type="evidence" value="ECO:0007669"/>
    <property type="project" value="UniProtKB-EC"/>
</dbReference>
<dbReference type="GO" id="GO:0008820">
    <property type="term" value="F:cobinamide phosphate guanylyltransferase activity"/>
    <property type="evidence" value="ECO:0007669"/>
    <property type="project" value="UniProtKB-EC"/>
</dbReference>
<dbReference type="InterPro" id="IPR003203">
    <property type="entry name" value="CobU/CobP"/>
</dbReference>
<evidence type="ECO:0000256" key="19">
    <source>
        <dbReference type="PIRSR" id="PIRSR006135-2"/>
    </source>
</evidence>
<comment type="catalytic activity">
    <reaction evidence="2">
        <text>adenosylcob(III)inamide phosphate + GTP + H(+) = adenosylcob(III)inamide-GDP + diphosphate</text>
        <dbReference type="Rhea" id="RHEA:22712"/>
        <dbReference type="ChEBI" id="CHEBI:15378"/>
        <dbReference type="ChEBI" id="CHEBI:33019"/>
        <dbReference type="ChEBI" id="CHEBI:37565"/>
        <dbReference type="ChEBI" id="CHEBI:58502"/>
        <dbReference type="ChEBI" id="CHEBI:60487"/>
        <dbReference type="EC" id="2.7.7.62"/>
    </reaction>
</comment>
<dbReference type="UniPathway" id="UPA00148">
    <property type="reaction ID" value="UER00236"/>
</dbReference>
<evidence type="ECO:0000256" key="17">
    <source>
        <dbReference type="ARBA" id="ARBA00030571"/>
    </source>
</evidence>
<dbReference type="NCBIfam" id="NF004469">
    <property type="entry name" value="PRK05800.1"/>
    <property type="match status" value="1"/>
</dbReference>
<protein>
    <recommendedName>
        <fullName evidence="16">Adenosylcobinamide kinase</fullName>
        <ecNumber evidence="8">2.7.1.156</ecNumber>
        <ecNumber evidence="9">2.7.7.62</ecNumber>
    </recommendedName>
    <alternativeName>
        <fullName evidence="17">Adenosylcobinamide-phosphate guanylyltransferase</fullName>
    </alternativeName>
</protein>
<comment type="caution">
    <text evidence="20">The sequence shown here is derived from an EMBL/GenBank/DDBJ whole genome shotgun (WGS) entry which is preliminary data.</text>
</comment>
<organism evidence="20 21">
    <name type="scientific">Pelotomaculum propionicicum</name>
    <dbReference type="NCBI Taxonomy" id="258475"/>
    <lineage>
        <taxon>Bacteria</taxon>
        <taxon>Bacillati</taxon>
        <taxon>Bacillota</taxon>
        <taxon>Clostridia</taxon>
        <taxon>Eubacteriales</taxon>
        <taxon>Desulfotomaculaceae</taxon>
        <taxon>Pelotomaculum</taxon>
    </lineage>
</organism>
<dbReference type="Gene3D" id="3.40.50.300">
    <property type="entry name" value="P-loop containing nucleotide triphosphate hydrolases"/>
    <property type="match status" value="1"/>
</dbReference>
<feature type="binding site" evidence="19">
    <location>
        <begin position="10"/>
        <end position="17"/>
    </location>
    <ligand>
        <name>GTP</name>
        <dbReference type="ChEBI" id="CHEBI:37565"/>
    </ligand>
</feature>
<comment type="similarity">
    <text evidence="7">Belongs to the CobU/CobP family.</text>
</comment>
<evidence type="ECO:0000256" key="6">
    <source>
        <dbReference type="ARBA" id="ARBA00005159"/>
    </source>
</evidence>
<keyword evidence="12 19" id="KW-0547">Nucleotide-binding</keyword>
<comment type="pathway">
    <text evidence="6">Cofactor biosynthesis; adenosylcobalamin biosynthesis; adenosylcobalamin from cob(II)yrinate a,c-diamide: step 5/7.</text>
</comment>
<evidence type="ECO:0000256" key="4">
    <source>
        <dbReference type="ARBA" id="ARBA00003889"/>
    </source>
</evidence>
<keyword evidence="21" id="KW-1185">Reference proteome</keyword>
<dbReference type="InterPro" id="IPR027417">
    <property type="entry name" value="P-loop_NTPase"/>
</dbReference>
<dbReference type="SUPFAM" id="SSF52540">
    <property type="entry name" value="P-loop containing nucleoside triphosphate hydrolases"/>
    <property type="match status" value="1"/>
</dbReference>
<keyword evidence="15 19" id="KW-0342">GTP-binding</keyword>
<evidence type="ECO:0000256" key="7">
    <source>
        <dbReference type="ARBA" id="ARBA00007490"/>
    </source>
</evidence>
<keyword evidence="13" id="KW-0418">Kinase</keyword>
<sequence>MKGKLILVLGGSRSGKSEFAEKIAGKLGGRVTYIATAAVNDSEMAERVRLHRTRRPEHWVTVEEEKDVAGVVRKGCEGEVFLLDCVTVWLTNLMLDSEQQDYIMEKVYQLADSVDNGANLILVSNEVGLGLVPEYPLGRLFRDLAGKANQALAAKADQVYFVVAGLPMEIKPDRNT</sequence>
<evidence type="ECO:0000256" key="1">
    <source>
        <dbReference type="ARBA" id="ARBA00000312"/>
    </source>
</evidence>
<dbReference type="OrthoDB" id="9799422at2"/>
<evidence type="ECO:0000256" key="3">
    <source>
        <dbReference type="ARBA" id="ARBA00001522"/>
    </source>
</evidence>
<comment type="pathway">
    <text evidence="5">Cofactor biosynthesis; adenosylcobalamin biosynthesis; adenosylcobalamin from cob(II)yrinate a,c-diamide: step 6/7.</text>
</comment>
<dbReference type="EC" id="2.7.7.62" evidence="9"/>
<gene>
    <name evidence="20" type="primary">cobP</name>
    <name evidence="20" type="ORF">Pmgp_00938</name>
</gene>
<evidence type="ECO:0000256" key="12">
    <source>
        <dbReference type="ARBA" id="ARBA00022741"/>
    </source>
</evidence>
<evidence type="ECO:0000256" key="14">
    <source>
        <dbReference type="ARBA" id="ARBA00022840"/>
    </source>
</evidence>
<dbReference type="GO" id="GO:0009236">
    <property type="term" value="P:cobalamin biosynthetic process"/>
    <property type="evidence" value="ECO:0007669"/>
    <property type="project" value="UniProtKB-UniPathway"/>
</dbReference>
<dbReference type="GO" id="GO:0005524">
    <property type="term" value="F:ATP binding"/>
    <property type="evidence" value="ECO:0007669"/>
    <property type="project" value="UniProtKB-KW"/>
</dbReference>
<dbReference type="PANTHER" id="PTHR34848">
    <property type="match status" value="1"/>
</dbReference>
<dbReference type="EMBL" id="QFFZ01000006">
    <property type="protein sequence ID" value="TEB12607.1"/>
    <property type="molecule type" value="Genomic_DNA"/>
</dbReference>
<comment type="function">
    <text evidence="4">Catalyzes ATP-dependent phosphorylation of adenosylcobinamide and addition of GMP to adenosylcobinamide phosphate.</text>
</comment>
<dbReference type="RefSeq" id="WP_134212812.1">
    <property type="nucleotide sequence ID" value="NZ_QFFZ01000006.1"/>
</dbReference>
<evidence type="ECO:0000256" key="5">
    <source>
        <dbReference type="ARBA" id="ARBA00004692"/>
    </source>
</evidence>
<dbReference type="PIRSF" id="PIRSF006135">
    <property type="entry name" value="CobU"/>
    <property type="match status" value="1"/>
</dbReference>
<dbReference type="CDD" id="cd00544">
    <property type="entry name" value="CobU"/>
    <property type="match status" value="1"/>
</dbReference>
<evidence type="ECO:0000256" key="16">
    <source>
        <dbReference type="ARBA" id="ARBA00029570"/>
    </source>
</evidence>
<evidence type="ECO:0000256" key="18">
    <source>
        <dbReference type="PIRSR" id="PIRSR006135-1"/>
    </source>
</evidence>
<name>A0A4Y7RWF1_9FIRM</name>
<evidence type="ECO:0000256" key="15">
    <source>
        <dbReference type="ARBA" id="ARBA00023134"/>
    </source>
</evidence>
<dbReference type="PANTHER" id="PTHR34848:SF1">
    <property type="entry name" value="BIFUNCTIONAL ADENOSYLCOBALAMIN BIOSYNTHESIS PROTEIN COBU"/>
    <property type="match status" value="1"/>
</dbReference>
<feature type="binding site" evidence="19">
    <location>
        <position position="84"/>
    </location>
    <ligand>
        <name>GTP</name>
        <dbReference type="ChEBI" id="CHEBI:37565"/>
    </ligand>
</feature>
<evidence type="ECO:0000256" key="8">
    <source>
        <dbReference type="ARBA" id="ARBA00012016"/>
    </source>
</evidence>
<evidence type="ECO:0000256" key="11">
    <source>
        <dbReference type="ARBA" id="ARBA00022679"/>
    </source>
</evidence>
<evidence type="ECO:0000256" key="2">
    <source>
        <dbReference type="ARBA" id="ARBA00000711"/>
    </source>
</evidence>
<comment type="catalytic activity">
    <reaction evidence="3">
        <text>adenosylcob(III)inamide + GTP = adenosylcob(III)inamide phosphate + GDP + H(+)</text>
        <dbReference type="Rhea" id="RHEA:15765"/>
        <dbReference type="ChEBI" id="CHEBI:2480"/>
        <dbReference type="ChEBI" id="CHEBI:15378"/>
        <dbReference type="ChEBI" id="CHEBI:37565"/>
        <dbReference type="ChEBI" id="CHEBI:58189"/>
        <dbReference type="ChEBI" id="CHEBI:58502"/>
        <dbReference type="EC" id="2.7.1.156"/>
    </reaction>
</comment>
<dbReference type="EC" id="2.7.1.156" evidence="8"/>
<dbReference type="Proteomes" id="UP000297597">
    <property type="component" value="Unassembled WGS sequence"/>
</dbReference>
<evidence type="ECO:0000313" key="21">
    <source>
        <dbReference type="Proteomes" id="UP000297597"/>
    </source>
</evidence>
<keyword evidence="11 20" id="KW-0808">Transferase</keyword>
<accession>A0A4Y7RWF1</accession>
<keyword evidence="10" id="KW-0169">Cobalamin biosynthesis</keyword>
<dbReference type="Pfam" id="PF02283">
    <property type="entry name" value="CobU"/>
    <property type="match status" value="1"/>
</dbReference>